<evidence type="ECO:0000256" key="2">
    <source>
        <dbReference type="ARBA" id="ARBA00022614"/>
    </source>
</evidence>
<dbReference type="GO" id="GO:0006952">
    <property type="term" value="P:defense response"/>
    <property type="evidence" value="ECO:0007669"/>
    <property type="project" value="UniProtKB-KW"/>
</dbReference>
<evidence type="ECO:0000259" key="7">
    <source>
        <dbReference type="Pfam" id="PF18052"/>
    </source>
</evidence>
<evidence type="ECO:0000256" key="1">
    <source>
        <dbReference type="ARBA" id="ARBA00008894"/>
    </source>
</evidence>
<evidence type="ECO:0000256" key="5">
    <source>
        <dbReference type="ARBA" id="ARBA00022821"/>
    </source>
</evidence>
<evidence type="ECO:0000259" key="6">
    <source>
        <dbReference type="Pfam" id="PF00931"/>
    </source>
</evidence>
<evidence type="ECO:0000256" key="3">
    <source>
        <dbReference type="ARBA" id="ARBA00022737"/>
    </source>
</evidence>
<dbReference type="Gene3D" id="3.40.50.300">
    <property type="entry name" value="P-loop containing nucleotide triphosphate hydrolases"/>
    <property type="match status" value="1"/>
</dbReference>
<evidence type="ECO:0000313" key="9">
    <source>
        <dbReference type="Proteomes" id="UP001497457"/>
    </source>
</evidence>
<dbReference type="EMBL" id="OZ075121">
    <property type="protein sequence ID" value="CAL4899590.1"/>
    <property type="molecule type" value="Genomic_DNA"/>
</dbReference>
<protein>
    <recommendedName>
        <fullName evidence="10">NB-ARC domain-containing protein</fullName>
    </recommendedName>
</protein>
<dbReference type="GO" id="GO:0000166">
    <property type="term" value="F:nucleotide binding"/>
    <property type="evidence" value="ECO:0007669"/>
    <property type="project" value="UniProtKB-KW"/>
</dbReference>
<keyword evidence="4" id="KW-0547">Nucleotide-binding</keyword>
<keyword evidence="5" id="KW-0611">Plant defense</keyword>
<reference evidence="8" key="1">
    <citation type="submission" date="2024-10" db="EMBL/GenBank/DDBJ databases">
        <authorList>
            <person name="Ryan C."/>
        </authorList>
    </citation>
    <scope>NUCLEOTIDE SEQUENCE [LARGE SCALE GENOMIC DNA]</scope>
</reference>
<dbReference type="Proteomes" id="UP001497457">
    <property type="component" value="Chromosome 11b"/>
</dbReference>
<evidence type="ECO:0000313" key="8">
    <source>
        <dbReference type="EMBL" id="CAL4899590.1"/>
    </source>
</evidence>
<keyword evidence="2" id="KW-0433">Leucine-rich repeat</keyword>
<dbReference type="Pfam" id="PF00931">
    <property type="entry name" value="NB-ARC"/>
    <property type="match status" value="1"/>
</dbReference>
<dbReference type="InterPro" id="IPR002182">
    <property type="entry name" value="NB-ARC"/>
</dbReference>
<keyword evidence="9" id="KW-1185">Reference proteome</keyword>
<dbReference type="SUPFAM" id="SSF52540">
    <property type="entry name" value="P-loop containing nucleoside triphosphate hydrolases"/>
    <property type="match status" value="1"/>
</dbReference>
<proteinExistence type="inferred from homology"/>
<evidence type="ECO:0008006" key="10">
    <source>
        <dbReference type="Google" id="ProtNLM"/>
    </source>
</evidence>
<feature type="domain" description="NB-ARC" evidence="6">
    <location>
        <begin position="170"/>
        <end position="339"/>
    </location>
</feature>
<dbReference type="PANTHER" id="PTHR33377:SF101">
    <property type="entry name" value="NB-ARC DOMAIN CONTAINING PROTEIN, EXPRESSED"/>
    <property type="match status" value="1"/>
</dbReference>
<name>A0ABC8W1R2_9POAL</name>
<dbReference type="PANTHER" id="PTHR33377">
    <property type="entry name" value="OS10G0134700 PROTEIN-RELATED"/>
    <property type="match status" value="1"/>
</dbReference>
<dbReference type="AlphaFoldDB" id="A0ABC8W1R2"/>
<dbReference type="InterPro" id="IPR041118">
    <property type="entry name" value="Rx_N"/>
</dbReference>
<sequence length="497" mass="55209">MAEVIFSAFVSDMVGRVISLVSDRFGPHQSTEAKLQRIGHMLIRVHSVVQEAKGRQITNDGTLQWLSELIDGEYQGRYLLETIRCSEHDLEDEVAPPRAFSLSLINPLKRVRIAAKDGRVDEIDRVLESLQGLSGDLKEFIMLLQDCQPIRRPMPTNIFIDGQMFGRHVEKERIINFLLHDCGQPRGELGVLPIVGDMGSGKTTLVQHACDDVRVRSYFQVIILCSTYSMATNGESIVIHSKLVIGDARIGQNDPLQLLNGSFGNKRFLVVFENMDMHKKKMLEGVLPVLRCSTAGSKIIITTNNHGVATIGTVEPIILKALSFPEYWFFFKAHAFAGRDLEENPRLVEFGKAIARKLNGSFFGAKIVGGILRDQPNIKLWSKVLRSNIGGLSLLGDGIGYVADLAENLLPSHVHMCVVTVDPFASQRDMVRLQDLFQPLGSEACLADTVSFPKVLLYKSVLPFCNYYYVATCTVGSACSFPELTVVKCNTLCIDHL</sequence>
<comment type="similarity">
    <text evidence="1">Belongs to the disease resistance NB-LRR family.</text>
</comment>
<gene>
    <name evidence="8" type="ORF">URODEC1_LOCUS8285</name>
</gene>
<evidence type="ECO:0000256" key="4">
    <source>
        <dbReference type="ARBA" id="ARBA00022741"/>
    </source>
</evidence>
<dbReference type="Pfam" id="PF18052">
    <property type="entry name" value="Rx_N"/>
    <property type="match status" value="1"/>
</dbReference>
<dbReference type="InterPro" id="IPR027417">
    <property type="entry name" value="P-loop_NTPase"/>
</dbReference>
<accession>A0ABC8W1R2</accession>
<keyword evidence="3" id="KW-0677">Repeat</keyword>
<feature type="domain" description="Disease resistance N-terminal" evidence="7">
    <location>
        <begin position="9"/>
        <end position="87"/>
    </location>
</feature>
<organism evidence="8 9">
    <name type="scientific">Urochloa decumbens</name>
    <dbReference type="NCBI Taxonomy" id="240449"/>
    <lineage>
        <taxon>Eukaryota</taxon>
        <taxon>Viridiplantae</taxon>
        <taxon>Streptophyta</taxon>
        <taxon>Embryophyta</taxon>
        <taxon>Tracheophyta</taxon>
        <taxon>Spermatophyta</taxon>
        <taxon>Magnoliopsida</taxon>
        <taxon>Liliopsida</taxon>
        <taxon>Poales</taxon>
        <taxon>Poaceae</taxon>
        <taxon>PACMAD clade</taxon>
        <taxon>Panicoideae</taxon>
        <taxon>Panicodae</taxon>
        <taxon>Paniceae</taxon>
        <taxon>Melinidinae</taxon>
        <taxon>Urochloa</taxon>
    </lineage>
</organism>